<gene>
    <name evidence="1" type="ORF">K7324_003031</name>
</gene>
<dbReference type="AlphaFoldDB" id="A0A9P2QZS3"/>
<accession>A0A9P2QZS3</accession>
<dbReference type="EMBL" id="ABCGCG010000014">
    <property type="protein sequence ID" value="EIA9700265.1"/>
    <property type="molecule type" value="Genomic_DNA"/>
</dbReference>
<protein>
    <submittedName>
        <fullName evidence="1">Uncharacterized protein</fullName>
    </submittedName>
</protein>
<reference evidence="1" key="1">
    <citation type="submission" date="2021-09" db="EMBL/GenBank/DDBJ databases">
        <authorList>
            <consortium name="GenomeTrakr network: Whole genome sequencing for foodborne pathogen traceback"/>
        </authorList>
    </citation>
    <scope>NUCLEOTIDE SEQUENCE</scope>
    <source>
        <strain evidence="1">RM4887</strain>
    </source>
</reference>
<evidence type="ECO:0000313" key="2">
    <source>
        <dbReference type="Proteomes" id="UP000824725"/>
    </source>
</evidence>
<dbReference type="Proteomes" id="UP000824725">
    <property type="component" value="Unassembled WGS sequence"/>
</dbReference>
<organism evidence="1 2">
    <name type="scientific">Escherichia coli O157</name>
    <dbReference type="NCBI Taxonomy" id="1045010"/>
    <lineage>
        <taxon>Bacteria</taxon>
        <taxon>Pseudomonadati</taxon>
        <taxon>Pseudomonadota</taxon>
        <taxon>Gammaproteobacteria</taxon>
        <taxon>Enterobacterales</taxon>
        <taxon>Enterobacteriaceae</taxon>
        <taxon>Escherichia</taxon>
    </lineage>
</organism>
<sequence length="120" mass="13500">MNETELKHVIALLLEDAKRLQQLEPNAGTEERIIMANKSLHSAYDTNTKQTDKNIIVYGHSVNREFAYFVLEKYQPTFCRIIEELTLKGKDKEFVENAVATASAAAVASIKSMITLAINQ</sequence>
<comment type="caution">
    <text evidence="1">The sequence shown here is derived from an EMBL/GenBank/DDBJ whole genome shotgun (WGS) entry which is preliminary data.</text>
</comment>
<proteinExistence type="predicted"/>
<evidence type="ECO:0000313" key="1">
    <source>
        <dbReference type="EMBL" id="EIA9700265.1"/>
    </source>
</evidence>
<name>A0A9P2QZS3_ECOLX</name>